<protein>
    <recommendedName>
        <fullName evidence="1">HD-GYP domain-containing protein</fullName>
    </recommendedName>
</protein>
<reference evidence="2" key="1">
    <citation type="journal article" date="2014" name="Front. Microbiol.">
        <title>High frequency of phylogenetically diverse reductive dehalogenase-homologous genes in deep subseafloor sedimentary metagenomes.</title>
        <authorList>
            <person name="Kawai M."/>
            <person name="Futagami T."/>
            <person name="Toyoda A."/>
            <person name="Takaki Y."/>
            <person name="Nishi S."/>
            <person name="Hori S."/>
            <person name="Arai W."/>
            <person name="Tsubouchi T."/>
            <person name="Morono Y."/>
            <person name="Uchiyama I."/>
            <person name="Ito T."/>
            <person name="Fujiyama A."/>
            <person name="Inagaki F."/>
            <person name="Takami H."/>
        </authorList>
    </citation>
    <scope>NUCLEOTIDE SEQUENCE</scope>
    <source>
        <strain evidence="2">Expedition CK06-06</strain>
    </source>
</reference>
<name>X1FHZ8_9ZZZZ</name>
<feature type="domain" description="HD-GYP" evidence="1">
    <location>
        <begin position="1"/>
        <end position="97"/>
    </location>
</feature>
<dbReference type="PANTHER" id="PTHR43155">
    <property type="entry name" value="CYCLIC DI-GMP PHOSPHODIESTERASE PA4108-RELATED"/>
    <property type="match status" value="1"/>
</dbReference>
<dbReference type="Gene3D" id="1.10.3210.10">
    <property type="entry name" value="Hypothetical protein af1432"/>
    <property type="match status" value="1"/>
</dbReference>
<dbReference type="PROSITE" id="PS51832">
    <property type="entry name" value="HD_GYP"/>
    <property type="match status" value="1"/>
</dbReference>
<organism evidence="2">
    <name type="scientific">marine sediment metagenome</name>
    <dbReference type="NCBI Taxonomy" id="412755"/>
    <lineage>
        <taxon>unclassified sequences</taxon>
        <taxon>metagenomes</taxon>
        <taxon>ecological metagenomes</taxon>
    </lineage>
</organism>
<dbReference type="EMBL" id="BARU01004428">
    <property type="protein sequence ID" value="GAH20413.1"/>
    <property type="molecule type" value="Genomic_DNA"/>
</dbReference>
<dbReference type="CDD" id="cd00077">
    <property type="entry name" value="HDc"/>
    <property type="match status" value="1"/>
</dbReference>
<sequence>KGISFLEPVIPYIYEHHERFDGKGYPQGLSGKNISIMGRLLAVADTFDAMTTDRPYRKAFKIEDTLKEISRNAGTQFDPEVVQAFEKALMSGKVTPR</sequence>
<dbReference type="SUPFAM" id="SSF109604">
    <property type="entry name" value="HD-domain/PDEase-like"/>
    <property type="match status" value="1"/>
</dbReference>
<evidence type="ECO:0000259" key="1">
    <source>
        <dbReference type="PROSITE" id="PS51832"/>
    </source>
</evidence>
<feature type="non-terminal residue" evidence="2">
    <location>
        <position position="1"/>
    </location>
</feature>
<accession>X1FHZ8</accession>
<gene>
    <name evidence="2" type="ORF">S03H2_08920</name>
</gene>
<dbReference type="InterPro" id="IPR037522">
    <property type="entry name" value="HD_GYP_dom"/>
</dbReference>
<dbReference type="AlphaFoldDB" id="X1FHZ8"/>
<dbReference type="InterPro" id="IPR003607">
    <property type="entry name" value="HD/PDEase_dom"/>
</dbReference>
<dbReference type="Pfam" id="PF13487">
    <property type="entry name" value="HD_5"/>
    <property type="match status" value="1"/>
</dbReference>
<evidence type="ECO:0000313" key="2">
    <source>
        <dbReference type="EMBL" id="GAH20413.1"/>
    </source>
</evidence>
<dbReference type="PANTHER" id="PTHR43155:SF2">
    <property type="entry name" value="CYCLIC DI-GMP PHOSPHODIESTERASE PA4108"/>
    <property type="match status" value="1"/>
</dbReference>
<comment type="caution">
    <text evidence="2">The sequence shown here is derived from an EMBL/GenBank/DDBJ whole genome shotgun (WGS) entry which is preliminary data.</text>
</comment>
<proteinExistence type="predicted"/>